<sequence>MLHRPTIEEVEICCTSSNTSWMTPIIKYLQSNEVPAEQLEAKKLKREASKYILITQRLYRRGFSYPLLRCLDLDEARYAMMEVHEGICGTRIGKRSLASKITRTDYCWPTLKRDYMKFVSDKTQSQRKTTIKGPERQSTNDPPRKKQKT</sequence>
<feature type="region of interest" description="Disordered" evidence="1">
    <location>
        <begin position="119"/>
        <end position="149"/>
    </location>
</feature>
<evidence type="ECO:0000256" key="1">
    <source>
        <dbReference type="SAM" id="MobiDB-lite"/>
    </source>
</evidence>
<gene>
    <name evidence="2" type="ORF">CR513_10247</name>
</gene>
<evidence type="ECO:0008006" key="4">
    <source>
        <dbReference type="Google" id="ProtNLM"/>
    </source>
</evidence>
<reference evidence="2" key="1">
    <citation type="submission" date="2018-05" db="EMBL/GenBank/DDBJ databases">
        <title>Draft genome of Mucuna pruriens seed.</title>
        <authorList>
            <person name="Nnadi N.E."/>
            <person name="Vos R."/>
            <person name="Hasami M.H."/>
            <person name="Devisetty U.K."/>
            <person name="Aguiy J.C."/>
        </authorList>
    </citation>
    <scope>NUCLEOTIDE SEQUENCE [LARGE SCALE GENOMIC DNA]</scope>
    <source>
        <strain evidence="2">JCA_2017</strain>
    </source>
</reference>
<accession>A0A371HST3</accession>
<name>A0A371HST3_MUCPR</name>
<dbReference type="PANTHER" id="PTHR48475">
    <property type="entry name" value="RIBONUCLEASE H"/>
    <property type="match status" value="1"/>
</dbReference>
<dbReference type="AlphaFoldDB" id="A0A371HST3"/>
<dbReference type="EMBL" id="QJKJ01001795">
    <property type="protein sequence ID" value="RDY05860.1"/>
    <property type="molecule type" value="Genomic_DNA"/>
</dbReference>
<proteinExistence type="predicted"/>
<dbReference type="OrthoDB" id="1430228at2759"/>
<evidence type="ECO:0000313" key="2">
    <source>
        <dbReference type="EMBL" id="RDY05860.1"/>
    </source>
</evidence>
<dbReference type="Proteomes" id="UP000257109">
    <property type="component" value="Unassembled WGS sequence"/>
</dbReference>
<feature type="non-terminal residue" evidence="2">
    <location>
        <position position="1"/>
    </location>
</feature>
<organism evidence="2 3">
    <name type="scientific">Mucuna pruriens</name>
    <name type="common">Velvet bean</name>
    <name type="synonym">Dolichos pruriens</name>
    <dbReference type="NCBI Taxonomy" id="157652"/>
    <lineage>
        <taxon>Eukaryota</taxon>
        <taxon>Viridiplantae</taxon>
        <taxon>Streptophyta</taxon>
        <taxon>Embryophyta</taxon>
        <taxon>Tracheophyta</taxon>
        <taxon>Spermatophyta</taxon>
        <taxon>Magnoliopsida</taxon>
        <taxon>eudicotyledons</taxon>
        <taxon>Gunneridae</taxon>
        <taxon>Pentapetalae</taxon>
        <taxon>rosids</taxon>
        <taxon>fabids</taxon>
        <taxon>Fabales</taxon>
        <taxon>Fabaceae</taxon>
        <taxon>Papilionoideae</taxon>
        <taxon>50 kb inversion clade</taxon>
        <taxon>NPAAA clade</taxon>
        <taxon>indigoferoid/millettioid clade</taxon>
        <taxon>Phaseoleae</taxon>
        <taxon>Mucuna</taxon>
    </lineage>
</organism>
<dbReference type="Gene3D" id="1.10.340.70">
    <property type="match status" value="1"/>
</dbReference>
<keyword evidence="3" id="KW-1185">Reference proteome</keyword>
<comment type="caution">
    <text evidence="2">The sequence shown here is derived from an EMBL/GenBank/DDBJ whole genome shotgun (WGS) entry which is preliminary data.</text>
</comment>
<evidence type="ECO:0000313" key="3">
    <source>
        <dbReference type="Proteomes" id="UP000257109"/>
    </source>
</evidence>
<protein>
    <recommendedName>
        <fullName evidence="4">Integrase zinc-binding domain-containing protein</fullName>
    </recommendedName>
</protein>
<dbReference type="PANTHER" id="PTHR48475:SF2">
    <property type="entry name" value="RIBONUCLEASE H"/>
    <property type="match status" value="1"/>
</dbReference>